<keyword evidence="3" id="KW-1185">Reference proteome</keyword>
<dbReference type="Pfam" id="PF13302">
    <property type="entry name" value="Acetyltransf_3"/>
    <property type="match status" value="1"/>
</dbReference>
<dbReference type="Proteomes" id="UP001602119">
    <property type="component" value="Unassembled WGS sequence"/>
</dbReference>
<dbReference type="PROSITE" id="PS51186">
    <property type="entry name" value="GNAT"/>
    <property type="match status" value="1"/>
</dbReference>
<proteinExistence type="predicted"/>
<dbReference type="InterPro" id="IPR016181">
    <property type="entry name" value="Acyl_CoA_acyltransferase"/>
</dbReference>
<dbReference type="PANTHER" id="PTHR43792">
    <property type="entry name" value="GNAT FAMILY, PUTATIVE (AFU_ORTHOLOGUE AFUA_3G00765)-RELATED-RELATED"/>
    <property type="match status" value="1"/>
</dbReference>
<gene>
    <name evidence="2" type="ORF">ACFY05_17540</name>
</gene>
<dbReference type="EC" id="2.3.-.-" evidence="2"/>
<organism evidence="2 3">
    <name type="scientific">Microtetraspora fusca</name>
    <dbReference type="NCBI Taxonomy" id="1997"/>
    <lineage>
        <taxon>Bacteria</taxon>
        <taxon>Bacillati</taxon>
        <taxon>Actinomycetota</taxon>
        <taxon>Actinomycetes</taxon>
        <taxon>Streptosporangiales</taxon>
        <taxon>Streptosporangiaceae</taxon>
        <taxon>Microtetraspora</taxon>
    </lineage>
</organism>
<keyword evidence="2" id="KW-0808">Transferase</keyword>
<dbReference type="InterPro" id="IPR051531">
    <property type="entry name" value="N-acetyltransferase"/>
</dbReference>
<evidence type="ECO:0000259" key="1">
    <source>
        <dbReference type="PROSITE" id="PS51186"/>
    </source>
</evidence>
<reference evidence="2 3" key="1">
    <citation type="submission" date="2024-10" db="EMBL/GenBank/DDBJ databases">
        <title>The Natural Products Discovery Center: Release of the First 8490 Sequenced Strains for Exploring Actinobacteria Biosynthetic Diversity.</title>
        <authorList>
            <person name="Kalkreuter E."/>
            <person name="Kautsar S.A."/>
            <person name="Yang D."/>
            <person name="Bader C.D."/>
            <person name="Teijaro C.N."/>
            <person name="Fluegel L."/>
            <person name="Davis C.M."/>
            <person name="Simpson J.R."/>
            <person name="Lauterbach L."/>
            <person name="Steele A.D."/>
            <person name="Gui C."/>
            <person name="Meng S."/>
            <person name="Li G."/>
            <person name="Viehrig K."/>
            <person name="Ye F."/>
            <person name="Su P."/>
            <person name="Kiefer A.F."/>
            <person name="Nichols A."/>
            <person name="Cepeda A.J."/>
            <person name="Yan W."/>
            <person name="Fan B."/>
            <person name="Jiang Y."/>
            <person name="Adhikari A."/>
            <person name="Zheng C.-J."/>
            <person name="Schuster L."/>
            <person name="Cowan T.M."/>
            <person name="Smanski M.J."/>
            <person name="Chevrette M.G."/>
            <person name="De Carvalho L.P.S."/>
            <person name="Shen B."/>
        </authorList>
    </citation>
    <scope>NUCLEOTIDE SEQUENCE [LARGE SCALE GENOMIC DNA]</scope>
    <source>
        <strain evidence="2 3">NPDC001281</strain>
    </source>
</reference>
<dbReference type="PANTHER" id="PTHR43792:SF1">
    <property type="entry name" value="N-ACETYLTRANSFERASE DOMAIN-CONTAINING PROTEIN"/>
    <property type="match status" value="1"/>
</dbReference>
<protein>
    <submittedName>
        <fullName evidence="2">GNAT family N-acetyltransferase</fullName>
        <ecNumber evidence="2">2.3.-.-</ecNumber>
    </submittedName>
</protein>
<name>A0ABW6V5P9_MICFU</name>
<dbReference type="SUPFAM" id="SSF55729">
    <property type="entry name" value="Acyl-CoA N-acyltransferases (Nat)"/>
    <property type="match status" value="1"/>
</dbReference>
<dbReference type="RefSeq" id="WP_084464828.1">
    <property type="nucleotide sequence ID" value="NZ_BBYK01000081.1"/>
</dbReference>
<dbReference type="InterPro" id="IPR000182">
    <property type="entry name" value="GNAT_dom"/>
</dbReference>
<accession>A0ABW6V5P9</accession>
<keyword evidence="2" id="KW-0012">Acyltransferase</keyword>
<evidence type="ECO:0000313" key="3">
    <source>
        <dbReference type="Proteomes" id="UP001602119"/>
    </source>
</evidence>
<evidence type="ECO:0000313" key="2">
    <source>
        <dbReference type="EMBL" id="MFF4774657.1"/>
    </source>
</evidence>
<dbReference type="EMBL" id="JBIAXI010000009">
    <property type="protein sequence ID" value="MFF4774657.1"/>
    <property type="molecule type" value="Genomic_DNA"/>
</dbReference>
<feature type="domain" description="N-acetyltransferase" evidence="1">
    <location>
        <begin position="8"/>
        <end position="173"/>
    </location>
</feature>
<comment type="caution">
    <text evidence="2">The sequence shown here is derived from an EMBL/GenBank/DDBJ whole genome shotgun (WGS) entry which is preliminary data.</text>
</comment>
<dbReference type="Gene3D" id="3.40.630.30">
    <property type="match status" value="1"/>
</dbReference>
<sequence length="185" mass="21035">MLLETPRLYLRRFRPEDVRMFAAYRSDPAVARYQSWTAPVSLESAASLVGDFAAGEPERPGWFQYAIELKAEGCLAGDVGVNLHENRMQAELGFTLAPQWQGQGYATEAVRAVVRDLFERRGMHRVSAECDARNVNSVRLLERVGFLREGLRPQHTWIKGEWTDDLLYGLLVDMWGRSTAHDNAH</sequence>
<dbReference type="GO" id="GO:0016746">
    <property type="term" value="F:acyltransferase activity"/>
    <property type="evidence" value="ECO:0007669"/>
    <property type="project" value="UniProtKB-KW"/>
</dbReference>